<feature type="transmembrane region" description="Helical" evidence="1">
    <location>
        <begin position="285"/>
        <end position="302"/>
    </location>
</feature>
<sequence length="568" mass="62066">MSLATPAIVTQSAVRRLPRLALLLLGLAYVLPGFLGREPWKNLDVAAFGAMMEMARGSSGWWQPQVLGQPAEMVGPLPYWLGALAIRFLPFLPPDLAVRVPFGMMLALTLVCTWYATYHLARQASAQPVAFAFGGEADPIDYARAMADAALLALVACLGLAQMSHETTPDLARLAMVSAVLMAATRMALPLTRHPWKAVALWGAATLGLVLSGAPWIALALGTGLLLLVWTSRSAQGAAAPQELSWVMGLLALAALLASITEQIHWPQALSLPASMADWKRWGKLLVWFTWPAWPLALWTLWRWRHQLRSPHVALPLWAALVSVVNSAINPDFDRSLLLALPAMAVLAAFALPTLRRSVSALIDWFTLVFFSGCALVIWVIWFAMQTGVPAKPAANVAKLAPGFNPEFSWLLLLPALLATIAWGWLVAWRVGRHRQAIWKSLVLPAAGATLCWLLLMTLWLPLLDYGRSYGPVARRIATLVPPGSPCVLVDGLGQTQIASLQFQGGLSLRRTGDETAGECRIMVVNPDTQPTLDERVALTEWAYKATVRRLNDRERVLIYQRVGGPVR</sequence>
<keyword evidence="1" id="KW-0472">Membrane</keyword>
<organism evidence="2 3">
    <name type="scientific">Hydrogenophaga pseudoflava</name>
    <name type="common">Pseudomonas carboxydoflava</name>
    <dbReference type="NCBI Taxonomy" id="47421"/>
    <lineage>
        <taxon>Bacteria</taxon>
        <taxon>Pseudomonadati</taxon>
        <taxon>Pseudomonadota</taxon>
        <taxon>Betaproteobacteria</taxon>
        <taxon>Burkholderiales</taxon>
        <taxon>Comamonadaceae</taxon>
        <taxon>Hydrogenophaga</taxon>
    </lineage>
</organism>
<feature type="transmembrane region" description="Helical" evidence="1">
    <location>
        <begin position="314"/>
        <end position="331"/>
    </location>
</feature>
<evidence type="ECO:0000256" key="1">
    <source>
        <dbReference type="SAM" id="Phobius"/>
    </source>
</evidence>
<evidence type="ECO:0000313" key="3">
    <source>
        <dbReference type="Proteomes" id="UP000293912"/>
    </source>
</evidence>
<gene>
    <name evidence="2" type="ORF">HPF_14365</name>
</gene>
<keyword evidence="3" id="KW-1185">Reference proteome</keyword>
<evidence type="ECO:0000313" key="2">
    <source>
        <dbReference type="EMBL" id="QBM28881.1"/>
    </source>
</evidence>
<dbReference type="Proteomes" id="UP000293912">
    <property type="component" value="Chromosome"/>
</dbReference>
<feature type="transmembrane region" description="Helical" evidence="1">
    <location>
        <begin position="337"/>
        <end position="355"/>
    </location>
</feature>
<feature type="transmembrane region" description="Helical" evidence="1">
    <location>
        <begin position="408"/>
        <end position="429"/>
    </location>
</feature>
<feature type="transmembrane region" description="Helical" evidence="1">
    <location>
        <begin position="244"/>
        <end position="265"/>
    </location>
</feature>
<evidence type="ECO:0008006" key="4">
    <source>
        <dbReference type="Google" id="ProtNLM"/>
    </source>
</evidence>
<proteinExistence type="predicted"/>
<dbReference type="KEGG" id="hpse:HPF_14365"/>
<accession>A0A4P6X531</accession>
<feature type="transmembrane region" description="Helical" evidence="1">
    <location>
        <begin position="362"/>
        <end position="385"/>
    </location>
</feature>
<keyword evidence="1" id="KW-1133">Transmembrane helix</keyword>
<feature type="transmembrane region" description="Helical" evidence="1">
    <location>
        <begin position="441"/>
        <end position="463"/>
    </location>
</feature>
<name>A0A4P6X531_HYDPS</name>
<feature type="transmembrane region" description="Helical" evidence="1">
    <location>
        <begin position="201"/>
        <end position="232"/>
    </location>
</feature>
<keyword evidence="1" id="KW-0812">Transmembrane</keyword>
<dbReference type="RefSeq" id="WP_079365732.1">
    <property type="nucleotide sequence ID" value="NZ_CP037867.1"/>
</dbReference>
<protein>
    <recommendedName>
        <fullName evidence="4">Lipid IV(A) 4-amino-4-deoxy-L-arabinosyltransferase</fullName>
    </recommendedName>
</protein>
<feature type="transmembrane region" description="Helical" evidence="1">
    <location>
        <begin position="100"/>
        <end position="121"/>
    </location>
</feature>
<dbReference type="EMBL" id="CP037867">
    <property type="protein sequence ID" value="QBM28881.1"/>
    <property type="molecule type" value="Genomic_DNA"/>
</dbReference>
<dbReference type="AlphaFoldDB" id="A0A4P6X531"/>
<reference evidence="2 3" key="1">
    <citation type="submission" date="2019-03" db="EMBL/GenBank/DDBJ databases">
        <authorList>
            <person name="Sebastian G."/>
            <person name="Baumann P."/>
            <person name="Ruckert C."/>
            <person name="Kalinowski J."/>
            <person name="Nebel B."/>
            <person name="Takors R."/>
            <person name="Blombach B."/>
        </authorList>
    </citation>
    <scope>NUCLEOTIDE SEQUENCE [LARGE SCALE GENOMIC DNA]</scope>
    <source>
        <strain evidence="2 3">DSM 1084</strain>
    </source>
</reference>
<feature type="transmembrane region" description="Helical" evidence="1">
    <location>
        <begin position="171"/>
        <end position="189"/>
    </location>
</feature>